<keyword evidence="3" id="KW-1185">Reference proteome</keyword>
<feature type="chain" id="PRO_5013164029" description="Hydrophobic surface binding protein A-domain-containing protein" evidence="1">
    <location>
        <begin position="16"/>
        <end position="132"/>
    </location>
</feature>
<name>A0A1Y2FV61_PROLT</name>
<comment type="caution">
    <text evidence="2">The sequence shown here is derived from an EMBL/GenBank/DDBJ whole genome shotgun (WGS) entry which is preliminary data.</text>
</comment>
<protein>
    <recommendedName>
        <fullName evidence="4">Hydrophobic surface binding protein A-domain-containing protein</fullName>
    </recommendedName>
</protein>
<proteinExistence type="predicted"/>
<evidence type="ECO:0008006" key="4">
    <source>
        <dbReference type="Google" id="ProtNLM"/>
    </source>
</evidence>
<dbReference type="EMBL" id="MCFI01000002">
    <property type="protein sequence ID" value="ORY87066.1"/>
    <property type="molecule type" value="Genomic_DNA"/>
</dbReference>
<gene>
    <name evidence="2" type="ORF">BCR37DRAFT_385492</name>
</gene>
<evidence type="ECO:0000313" key="2">
    <source>
        <dbReference type="EMBL" id="ORY87066.1"/>
    </source>
</evidence>
<evidence type="ECO:0000313" key="3">
    <source>
        <dbReference type="Proteomes" id="UP000193685"/>
    </source>
</evidence>
<accession>A0A1Y2FV61</accession>
<dbReference type="AlphaFoldDB" id="A0A1Y2FV61"/>
<dbReference type="GeneID" id="63786957"/>
<organism evidence="2 3">
    <name type="scientific">Protomyces lactucae-debilis</name>
    <dbReference type="NCBI Taxonomy" id="2754530"/>
    <lineage>
        <taxon>Eukaryota</taxon>
        <taxon>Fungi</taxon>
        <taxon>Dikarya</taxon>
        <taxon>Ascomycota</taxon>
        <taxon>Taphrinomycotina</taxon>
        <taxon>Taphrinomycetes</taxon>
        <taxon>Taphrinales</taxon>
        <taxon>Protomycetaceae</taxon>
        <taxon>Protomyces</taxon>
    </lineage>
</organism>
<dbReference type="RefSeq" id="XP_040727922.1">
    <property type="nucleotide sequence ID" value="XM_040870358.1"/>
</dbReference>
<reference evidence="2 3" key="1">
    <citation type="submission" date="2016-07" db="EMBL/GenBank/DDBJ databases">
        <title>Pervasive Adenine N6-methylation of Active Genes in Fungi.</title>
        <authorList>
            <consortium name="DOE Joint Genome Institute"/>
            <person name="Mondo S.J."/>
            <person name="Dannebaum R.O."/>
            <person name="Kuo R.C."/>
            <person name="Labutti K."/>
            <person name="Haridas S."/>
            <person name="Kuo A."/>
            <person name="Salamov A."/>
            <person name="Ahrendt S.R."/>
            <person name="Lipzen A."/>
            <person name="Sullivan W."/>
            <person name="Andreopoulos W.B."/>
            <person name="Clum A."/>
            <person name="Lindquist E."/>
            <person name="Daum C."/>
            <person name="Ramamoorthy G.K."/>
            <person name="Gryganskyi A."/>
            <person name="Culley D."/>
            <person name="Magnuson J.K."/>
            <person name="James T.Y."/>
            <person name="O'Malley M.A."/>
            <person name="Stajich J.E."/>
            <person name="Spatafora J.W."/>
            <person name="Visel A."/>
            <person name="Grigoriev I.V."/>
        </authorList>
    </citation>
    <scope>NUCLEOTIDE SEQUENCE [LARGE SCALE GENOMIC DNA]</scope>
    <source>
        <strain evidence="2 3">12-1054</strain>
    </source>
</reference>
<evidence type="ECO:0000256" key="1">
    <source>
        <dbReference type="SAM" id="SignalP"/>
    </source>
</evidence>
<feature type="signal peptide" evidence="1">
    <location>
        <begin position="1"/>
        <end position="15"/>
    </location>
</feature>
<sequence length="132" mass="13502">MQFFSLITFAALVAAVPFTKRDEPTVVGGVDNVLTTADPALAPVLAAVTQLETALGTALPPVQSILDLLDSLKIAKRDDNTIVGGVENVLTTADPALAPVLESVSNLEDALGTALPTVGSLLDLLAALKVAK</sequence>
<dbReference type="Proteomes" id="UP000193685">
    <property type="component" value="Unassembled WGS sequence"/>
</dbReference>
<keyword evidence="1" id="KW-0732">Signal</keyword>